<dbReference type="RefSeq" id="WP_273642745.1">
    <property type="nucleotide sequence ID" value="NZ_JAQQXP010000004.1"/>
</dbReference>
<keyword evidence="3" id="KW-1185">Reference proteome</keyword>
<evidence type="ECO:0000313" key="3">
    <source>
        <dbReference type="Proteomes" id="UP001218788"/>
    </source>
</evidence>
<protein>
    <submittedName>
        <fullName evidence="2">Uncharacterized protein</fullName>
    </submittedName>
</protein>
<name>A0ABT5L723_9ALTE</name>
<evidence type="ECO:0000313" key="2">
    <source>
        <dbReference type="EMBL" id="MDC8832857.1"/>
    </source>
</evidence>
<organism evidence="2 3">
    <name type="scientific">Alteromonas gilva</name>
    <dbReference type="NCBI Taxonomy" id="2987522"/>
    <lineage>
        <taxon>Bacteria</taxon>
        <taxon>Pseudomonadati</taxon>
        <taxon>Pseudomonadota</taxon>
        <taxon>Gammaproteobacteria</taxon>
        <taxon>Alteromonadales</taxon>
        <taxon>Alteromonadaceae</taxon>
        <taxon>Alteromonas/Salinimonas group</taxon>
        <taxon>Alteromonas</taxon>
    </lineage>
</organism>
<comment type="caution">
    <text evidence="2">The sequence shown here is derived from an EMBL/GenBank/DDBJ whole genome shotgun (WGS) entry which is preliminary data.</text>
</comment>
<dbReference type="Proteomes" id="UP001218788">
    <property type="component" value="Unassembled WGS sequence"/>
</dbReference>
<evidence type="ECO:0000256" key="1">
    <source>
        <dbReference type="SAM" id="MobiDB-lite"/>
    </source>
</evidence>
<accession>A0ABT5L723</accession>
<feature type="compositionally biased region" description="Polar residues" evidence="1">
    <location>
        <begin position="50"/>
        <end position="65"/>
    </location>
</feature>
<dbReference type="EMBL" id="JAQQXP010000004">
    <property type="protein sequence ID" value="MDC8832857.1"/>
    <property type="molecule type" value="Genomic_DNA"/>
</dbReference>
<gene>
    <name evidence="2" type="ORF">OIK42_19055</name>
</gene>
<reference evidence="2 3" key="1">
    <citation type="submission" date="2022-10" db="EMBL/GenBank/DDBJ databases">
        <title>Alteromonas sp. chi3 Genome sequencing.</title>
        <authorList>
            <person name="Park S."/>
        </authorList>
    </citation>
    <scope>NUCLEOTIDE SEQUENCE [LARGE SCALE GENOMIC DNA]</scope>
    <source>
        <strain evidence="3">chi3</strain>
    </source>
</reference>
<sequence length="108" mass="11653">MSITFKITIPKGELFDHLQGREGRARNYELYRLAMNGLVGARSVEGESQPIAQPKSTQNTKTSPSAKAIEEQVLSEPSAVASTAEQGNEEVLESSGNVDFGTDLLSIQ</sequence>
<feature type="region of interest" description="Disordered" evidence="1">
    <location>
        <begin position="45"/>
        <end position="108"/>
    </location>
</feature>
<proteinExistence type="predicted"/>